<accession>A0A2A5IXC7</accession>
<dbReference type="InterPro" id="IPR010359">
    <property type="entry name" value="IrrE_HExxH"/>
</dbReference>
<dbReference type="AlphaFoldDB" id="A0A2A5IXC7"/>
<comment type="caution">
    <text evidence="2">The sequence shown here is derived from an EMBL/GenBank/DDBJ whole genome shotgun (WGS) entry which is preliminary data.</text>
</comment>
<organism evidence="2 3">
    <name type="scientific">Bacillus pumilus</name>
    <name type="common">Bacillus mesentericus</name>
    <dbReference type="NCBI Taxonomy" id="1408"/>
    <lineage>
        <taxon>Bacteria</taxon>
        <taxon>Bacillati</taxon>
        <taxon>Bacillota</taxon>
        <taxon>Bacilli</taxon>
        <taxon>Bacillales</taxon>
        <taxon>Bacillaceae</taxon>
        <taxon>Bacillus</taxon>
    </lineage>
</organism>
<evidence type="ECO:0000313" key="2">
    <source>
        <dbReference type="EMBL" id="PCK21985.1"/>
    </source>
</evidence>
<dbReference type="EMBL" id="NKHG01000040">
    <property type="protein sequence ID" value="PCK21985.1"/>
    <property type="molecule type" value="Genomic_DNA"/>
</dbReference>
<gene>
    <name evidence="2" type="ORF">CEY02_05860</name>
</gene>
<dbReference type="OrthoDB" id="2417909at2"/>
<reference evidence="2 3" key="1">
    <citation type="submission" date="2017-06" db="EMBL/GenBank/DDBJ databases">
        <title>Draft Genome Sequence of Bacillus sp Strain 36R Isolated from saline sediment at Atanasia, Sonora, Mexico.</title>
        <authorList>
            <person name="Sanchez Diaz R."/>
            <person name="Quiroz Macias M.E."/>
            <person name="Ibarra Gamez J.C."/>
            <person name="Enciso Ibarra J."/>
            <person name="Gomez Gil B."/>
            <person name="Galaviz Silva L."/>
        </authorList>
    </citation>
    <scope>NUCLEOTIDE SEQUENCE [LARGE SCALE GENOMIC DNA]</scope>
    <source>
        <strain evidence="2 3">36R_ATNSAL</strain>
    </source>
</reference>
<name>A0A2A5IXC7_BACPU</name>
<dbReference type="Proteomes" id="UP000228754">
    <property type="component" value="Unassembled WGS sequence"/>
</dbReference>
<dbReference type="Gene3D" id="1.10.10.2910">
    <property type="match status" value="1"/>
</dbReference>
<evidence type="ECO:0000313" key="3">
    <source>
        <dbReference type="Proteomes" id="UP000228754"/>
    </source>
</evidence>
<feature type="domain" description="IrrE N-terminal-like" evidence="1">
    <location>
        <begin position="34"/>
        <end position="147"/>
    </location>
</feature>
<protein>
    <submittedName>
        <fullName evidence="2">Phage portal protein</fullName>
    </submittedName>
</protein>
<proteinExistence type="predicted"/>
<dbReference type="Pfam" id="PF06114">
    <property type="entry name" value="Peptidase_M78"/>
    <property type="match status" value="1"/>
</dbReference>
<sequence length="194" mass="23009">MNGFLTHLEEDIQRLYSQLQISGPAYMDMQRIASEFNVWIHYEDTGSMMIKHQGLYSIILNRSLSPEEQWQDFAHELCHVLKHTGNHFKMHKLFRELQEFQAKQFMYHFCVPTFLLLQMKLPNLRQQAILQIAQTFHVTWAFAEKRLALFEQRKVGIRFQKQFTSYLMKAEMVAEKEAVYQAGTPVHMASEVYS</sequence>
<evidence type="ECO:0000259" key="1">
    <source>
        <dbReference type="Pfam" id="PF06114"/>
    </source>
</evidence>